<sequence length="201" mass="24236">MITINICWKSVETVQRSAVSLPVWIRTLNLMKDDPMLVDITEKRRGLLKYILFRYAIEQKESVWVLNFLKDHEVLRQFTFRRPLSAKDEGIILTQSHHLLFHFKDRIMTQPDVIFHLLNEIEGQYYFYVAFDEPKFAELEQYESIRRLIDERRIPENMQGLRETDRTRLTELLNSKIDIALLLHDKEDFVYYSSLIKRLKE</sequence>
<feature type="domain" description="UPF0302" evidence="1">
    <location>
        <begin position="45"/>
        <end position="133"/>
    </location>
</feature>
<dbReference type="Gene3D" id="3.40.1530.30">
    <property type="entry name" value="Uncharacterised family UPF0302, N-terminal domain"/>
    <property type="match status" value="1"/>
</dbReference>
<dbReference type="Proteomes" id="UP000295735">
    <property type="component" value="Unassembled WGS sequence"/>
</dbReference>
<dbReference type="InterPro" id="IPR038091">
    <property type="entry name" value="UPF0302_N_sf"/>
</dbReference>
<evidence type="ECO:0000313" key="3">
    <source>
        <dbReference type="Proteomes" id="UP000295735"/>
    </source>
</evidence>
<gene>
    <name evidence="2" type="ORF">ERX35_004160</name>
</gene>
<evidence type="ECO:0000259" key="1">
    <source>
        <dbReference type="Pfam" id="PF08864"/>
    </source>
</evidence>
<dbReference type="InterPro" id="IPR014963">
    <property type="entry name" value="UPF0302_N"/>
</dbReference>
<dbReference type="Pfam" id="PF08864">
    <property type="entry name" value="UPF0302"/>
    <property type="match status" value="1"/>
</dbReference>
<proteinExistence type="predicted"/>
<name>A0ABQ6RA67_9STAP</name>
<comment type="caution">
    <text evidence="2">The sequence shown here is derived from an EMBL/GenBank/DDBJ whole genome shotgun (WGS) entry which is preliminary data.</text>
</comment>
<keyword evidence="3" id="KW-1185">Reference proteome</keyword>
<accession>A0ABQ6RA67</accession>
<dbReference type="EMBL" id="SCWC02000002">
    <property type="protein sequence ID" value="KAA1040190.1"/>
    <property type="molecule type" value="Genomic_DNA"/>
</dbReference>
<protein>
    <recommendedName>
        <fullName evidence="1">UPF0302 domain-containing protein</fullName>
    </recommendedName>
</protein>
<organism evidence="2 3">
    <name type="scientific">Macrococcus equipercicus</name>
    <dbReference type="NCBI Taxonomy" id="69967"/>
    <lineage>
        <taxon>Bacteria</taxon>
        <taxon>Bacillati</taxon>
        <taxon>Bacillota</taxon>
        <taxon>Bacilli</taxon>
        <taxon>Bacillales</taxon>
        <taxon>Staphylococcaceae</taxon>
        <taxon>Macrococcus</taxon>
    </lineage>
</organism>
<evidence type="ECO:0000313" key="2">
    <source>
        <dbReference type="EMBL" id="KAA1040190.1"/>
    </source>
</evidence>
<reference evidence="2 3" key="1">
    <citation type="submission" date="2019-09" db="EMBL/GenBank/DDBJ databases">
        <authorList>
            <person name="Mazhar S."/>
            <person name="Altermann E."/>
            <person name="Hill C."/>
            <person name="Mcauliffe O."/>
        </authorList>
    </citation>
    <scope>NUCLEOTIDE SEQUENCE [LARGE SCALE GENOMIC DNA]</scope>
    <source>
        <strain evidence="2 3">ATCC 51831</strain>
    </source>
</reference>